<dbReference type="PANTHER" id="PTHR10414:SF37">
    <property type="entry name" value="BB IN A BOXCAR, ISOFORM C"/>
    <property type="match status" value="1"/>
</dbReference>
<feature type="transmembrane region" description="Helical" evidence="6">
    <location>
        <begin position="47"/>
        <end position="70"/>
    </location>
</feature>
<reference evidence="7 8" key="1">
    <citation type="submission" date="2023-09" db="EMBL/GenBank/DDBJ databases">
        <title>Nesidiocoris tenuis whole genome shotgun sequence.</title>
        <authorList>
            <person name="Shibata T."/>
            <person name="Shimoda M."/>
            <person name="Kobayashi T."/>
            <person name="Uehara T."/>
        </authorList>
    </citation>
    <scope>NUCLEOTIDE SEQUENCE [LARGE SCALE GENOMIC DNA]</scope>
    <source>
        <strain evidence="7 8">Japan</strain>
    </source>
</reference>
<dbReference type="PIRSF" id="PIRSF015665">
    <property type="entry name" value="CHOPT"/>
    <property type="match status" value="1"/>
</dbReference>
<keyword evidence="8" id="KW-1185">Reference proteome</keyword>
<evidence type="ECO:0000256" key="6">
    <source>
        <dbReference type="SAM" id="Phobius"/>
    </source>
</evidence>
<dbReference type="EMBL" id="AP028918">
    <property type="protein sequence ID" value="BES99514.1"/>
    <property type="molecule type" value="Genomic_DNA"/>
</dbReference>
<keyword evidence="6" id="KW-1133">Transmembrane helix</keyword>
<organism evidence="7 8">
    <name type="scientific">Nesidiocoris tenuis</name>
    <dbReference type="NCBI Taxonomy" id="355587"/>
    <lineage>
        <taxon>Eukaryota</taxon>
        <taxon>Metazoa</taxon>
        <taxon>Ecdysozoa</taxon>
        <taxon>Arthropoda</taxon>
        <taxon>Hexapoda</taxon>
        <taxon>Insecta</taxon>
        <taxon>Pterygota</taxon>
        <taxon>Neoptera</taxon>
        <taxon>Paraneoptera</taxon>
        <taxon>Hemiptera</taxon>
        <taxon>Heteroptera</taxon>
        <taxon>Panheteroptera</taxon>
        <taxon>Cimicomorpha</taxon>
        <taxon>Miridae</taxon>
        <taxon>Dicyphina</taxon>
        <taxon>Nesidiocoris</taxon>
    </lineage>
</organism>
<dbReference type="Gene3D" id="1.20.120.1760">
    <property type="match status" value="1"/>
</dbReference>
<sequence length="384" mass="43038">MLFNTEKILSPGQLKRLSEHKYSCDGKSLLDQVLQPWWNFLVGRTPLWLAPNLITVIGLITNVVTTLILVCYSPDAKSDAPAWVFILCALGLFIYQSLDAIDGKQARRTNSQSPLGELFDHGCDSVSTVFVAISACIAVNLGEYPTWMFFQCFAAITLFYCAHWQAYVSGTLRFGRVDVTEAQFTIIGIHMISAMFGTGIWATKILNFELKQWEVIFGSFVGIYLLQRTLAVILTGGVGKNGSSVAGTSVLSPVIPLSLVVVPAFIIYRKSKNLLYETHPVLYILSFGLVGAKVTNRLVVAHMTRNEMDYFDSSLIGPLMLFLNQYFNFFIDEYYVLWVSLIWVTFDLIKYCSHVCLEICDHMHIMLFRIVPTAVPQGTTNKNG</sequence>
<evidence type="ECO:0000313" key="8">
    <source>
        <dbReference type="Proteomes" id="UP001307889"/>
    </source>
</evidence>
<name>A0ABN7B6N0_9HEMI</name>
<dbReference type="Proteomes" id="UP001307889">
    <property type="component" value="Chromosome 10"/>
</dbReference>
<dbReference type="InterPro" id="IPR000462">
    <property type="entry name" value="CDP-OH_P_trans"/>
</dbReference>
<dbReference type="InterPro" id="IPR043130">
    <property type="entry name" value="CDP-OH_PTrfase_TM_dom"/>
</dbReference>
<evidence type="ECO:0000256" key="1">
    <source>
        <dbReference type="ARBA" id="ARBA00004370"/>
    </source>
</evidence>
<proteinExistence type="inferred from homology"/>
<dbReference type="InterPro" id="IPR014472">
    <property type="entry name" value="CHOPT"/>
</dbReference>
<evidence type="ECO:0000256" key="3">
    <source>
        <dbReference type="ARBA" id="ARBA00022679"/>
    </source>
</evidence>
<feature type="transmembrane region" description="Helical" evidence="6">
    <location>
        <begin position="319"/>
        <end position="344"/>
    </location>
</feature>
<feature type="transmembrane region" description="Helical" evidence="6">
    <location>
        <begin position="148"/>
        <end position="167"/>
    </location>
</feature>
<accession>A0ABN7B6N0</accession>
<evidence type="ECO:0000256" key="4">
    <source>
        <dbReference type="ARBA" id="ARBA00023136"/>
    </source>
</evidence>
<feature type="transmembrane region" description="Helical" evidence="6">
    <location>
        <begin position="250"/>
        <end position="268"/>
    </location>
</feature>
<dbReference type="InterPro" id="IPR048254">
    <property type="entry name" value="CDP_ALCOHOL_P_TRANSF_CS"/>
</dbReference>
<keyword evidence="4 6" id="KW-0472">Membrane</keyword>
<comment type="subcellular location">
    <subcellularLocation>
        <location evidence="1">Membrane</location>
    </subcellularLocation>
</comment>
<feature type="transmembrane region" description="Helical" evidence="6">
    <location>
        <begin position="280"/>
        <end position="299"/>
    </location>
</feature>
<gene>
    <name evidence="7" type="ORF">NTJ_12331</name>
</gene>
<evidence type="ECO:0000256" key="2">
    <source>
        <dbReference type="ARBA" id="ARBA00010441"/>
    </source>
</evidence>
<feature type="transmembrane region" description="Helical" evidence="6">
    <location>
        <begin position="215"/>
        <end position="238"/>
    </location>
</feature>
<dbReference type="PROSITE" id="PS00379">
    <property type="entry name" value="CDP_ALCOHOL_P_TRANSF"/>
    <property type="match status" value="1"/>
</dbReference>
<dbReference type="Pfam" id="PF01066">
    <property type="entry name" value="CDP-OH_P_transf"/>
    <property type="match status" value="1"/>
</dbReference>
<feature type="transmembrane region" description="Helical" evidence="6">
    <location>
        <begin position="182"/>
        <end position="203"/>
    </location>
</feature>
<evidence type="ECO:0000256" key="5">
    <source>
        <dbReference type="RuleBase" id="RU003750"/>
    </source>
</evidence>
<protein>
    <submittedName>
        <fullName evidence="7">CDP-alcohol phosphatidyltransferase</fullName>
    </submittedName>
</protein>
<feature type="transmembrane region" description="Helical" evidence="6">
    <location>
        <begin position="82"/>
        <end position="98"/>
    </location>
</feature>
<evidence type="ECO:0000313" key="7">
    <source>
        <dbReference type="EMBL" id="BES99514.1"/>
    </source>
</evidence>
<dbReference type="PANTHER" id="PTHR10414">
    <property type="entry name" value="ETHANOLAMINEPHOSPHOTRANSFERASE"/>
    <property type="match status" value="1"/>
</dbReference>
<keyword evidence="6" id="KW-0812">Transmembrane</keyword>
<keyword evidence="3 5" id="KW-0808">Transferase</keyword>
<comment type="similarity">
    <text evidence="2 5">Belongs to the CDP-alcohol phosphatidyltransferase class-I family.</text>
</comment>